<name>A0ABP9JFC9_9MICO</name>
<feature type="transmembrane region" description="Helical" evidence="8">
    <location>
        <begin position="521"/>
        <end position="543"/>
    </location>
</feature>
<feature type="transmembrane region" description="Helical" evidence="8">
    <location>
        <begin position="346"/>
        <end position="366"/>
    </location>
</feature>
<keyword evidence="7 8" id="KW-0472">Membrane</keyword>
<dbReference type="PRINTS" id="PR01806">
    <property type="entry name" value="VIRFACTRMVIN"/>
</dbReference>
<evidence type="ECO:0000256" key="7">
    <source>
        <dbReference type="ARBA" id="ARBA00023136"/>
    </source>
</evidence>
<comment type="caution">
    <text evidence="9">The sequence shown here is derived from an EMBL/GenBank/DDBJ whole genome shotgun (WGS) entry which is preliminary data.</text>
</comment>
<evidence type="ECO:0000256" key="6">
    <source>
        <dbReference type="ARBA" id="ARBA00022989"/>
    </source>
</evidence>
<feature type="transmembrane region" description="Helical" evidence="8">
    <location>
        <begin position="479"/>
        <end position="501"/>
    </location>
</feature>
<proteinExistence type="predicted"/>
<keyword evidence="5" id="KW-0573">Peptidoglycan synthesis</keyword>
<feature type="transmembrane region" description="Helical" evidence="8">
    <location>
        <begin position="255"/>
        <end position="280"/>
    </location>
</feature>
<dbReference type="PANTHER" id="PTHR47019">
    <property type="entry name" value="LIPID II FLIPPASE MURJ"/>
    <property type="match status" value="1"/>
</dbReference>
<evidence type="ECO:0000256" key="3">
    <source>
        <dbReference type="ARBA" id="ARBA00022692"/>
    </source>
</evidence>
<dbReference type="PANTHER" id="PTHR47019:SF1">
    <property type="entry name" value="LIPID II FLIPPASE MURJ"/>
    <property type="match status" value="1"/>
</dbReference>
<feature type="transmembrane region" description="Helical" evidence="8">
    <location>
        <begin position="386"/>
        <end position="406"/>
    </location>
</feature>
<reference evidence="10" key="1">
    <citation type="journal article" date="2019" name="Int. J. Syst. Evol. Microbiol.">
        <title>The Global Catalogue of Microorganisms (GCM) 10K type strain sequencing project: providing services to taxonomists for standard genome sequencing and annotation.</title>
        <authorList>
            <consortium name="The Broad Institute Genomics Platform"/>
            <consortium name="The Broad Institute Genome Sequencing Center for Infectious Disease"/>
            <person name="Wu L."/>
            <person name="Ma J."/>
        </authorList>
    </citation>
    <scope>NUCLEOTIDE SEQUENCE [LARGE SCALE GENOMIC DNA]</scope>
    <source>
        <strain evidence="10">JCM 17687</strain>
    </source>
</reference>
<dbReference type="EMBL" id="BAABIW010000016">
    <property type="protein sequence ID" value="GAA5028549.1"/>
    <property type="molecule type" value="Genomic_DNA"/>
</dbReference>
<dbReference type="Pfam" id="PF03023">
    <property type="entry name" value="MurJ"/>
    <property type="match status" value="1"/>
</dbReference>
<evidence type="ECO:0000313" key="9">
    <source>
        <dbReference type="EMBL" id="GAA5028549.1"/>
    </source>
</evidence>
<evidence type="ECO:0000256" key="8">
    <source>
        <dbReference type="SAM" id="Phobius"/>
    </source>
</evidence>
<feature type="transmembrane region" description="Helical" evidence="8">
    <location>
        <begin position="133"/>
        <end position="152"/>
    </location>
</feature>
<evidence type="ECO:0000313" key="10">
    <source>
        <dbReference type="Proteomes" id="UP001500427"/>
    </source>
</evidence>
<dbReference type="Proteomes" id="UP001500427">
    <property type="component" value="Unassembled WGS sequence"/>
</dbReference>
<accession>A0ABP9JFC9</accession>
<evidence type="ECO:0000256" key="4">
    <source>
        <dbReference type="ARBA" id="ARBA00022960"/>
    </source>
</evidence>
<keyword evidence="3 8" id="KW-0812">Transmembrane</keyword>
<evidence type="ECO:0008006" key="11">
    <source>
        <dbReference type="Google" id="ProtNLM"/>
    </source>
</evidence>
<feature type="transmembrane region" description="Helical" evidence="8">
    <location>
        <begin position="445"/>
        <end position="467"/>
    </location>
</feature>
<sequence length="565" mass="58609">MTTTTATAAPSVARSSLTMLGGSVASRVLGVVRNGLITFIIGAKLAGDAFSLANTLPNVLYVLAAGGILNAVLIPSLARAMKLEDGGQEFTDRVITVALAGMAVITAAVMAGAAGFVWLLASNNSDDFKSLALAFSLICLPQIFFYGLFALLGQILNARGQFGAFAWAPFFANVVAVAGLLVFLVAFGRPLGQPVKGQPQPGDPSQWTGPMIWLFAGSATLSVVVQALSLVPALRRTGFHYRPRWGLRGVGLGGVSRLAVWAFVGLAVSQVGFFISQGALNNATASANALGLSLDARGPAAYGIAFTLFMLPHAFVTVSIMTALFPRFSKAAAADDRASLRRDFRTGLTMPLVVNVPIMVAVIVLAQPVVALLNPGIDQRSVEVSSSVLVIMILGLVPFGLDLLCYRMFFALEDGRPTIVMQVLLTGISAIAGVVTLFINPVWAIGVMAVGQTVGNVVSSTVGLHLLRRRIGPLGLTSGLVTASRVGVAAALAGLVAWGATTVLDPITGAAIAEGGSALRRMFASAVEIGLVGLVFGVVYIGLAHAFGVREMRQVAGLVRGRLGR</sequence>
<feature type="transmembrane region" description="Helical" evidence="8">
    <location>
        <begin position="164"/>
        <end position="191"/>
    </location>
</feature>
<gene>
    <name evidence="9" type="ORF">GCM10023258_24160</name>
</gene>
<evidence type="ECO:0000256" key="5">
    <source>
        <dbReference type="ARBA" id="ARBA00022984"/>
    </source>
</evidence>
<evidence type="ECO:0000256" key="1">
    <source>
        <dbReference type="ARBA" id="ARBA00004651"/>
    </source>
</evidence>
<feature type="transmembrane region" description="Helical" evidence="8">
    <location>
        <begin position="211"/>
        <end position="234"/>
    </location>
</feature>
<dbReference type="InterPro" id="IPR051050">
    <property type="entry name" value="Lipid_II_flippase_MurJ/MviN"/>
</dbReference>
<keyword evidence="6 8" id="KW-1133">Transmembrane helix</keyword>
<protein>
    <recommendedName>
        <fullName evidence="11">Peptidoglycan lipid II flippase</fullName>
    </recommendedName>
</protein>
<keyword evidence="4" id="KW-0133">Cell shape</keyword>
<feature type="transmembrane region" description="Helical" evidence="8">
    <location>
        <begin position="99"/>
        <end position="121"/>
    </location>
</feature>
<keyword evidence="10" id="KW-1185">Reference proteome</keyword>
<feature type="transmembrane region" description="Helical" evidence="8">
    <location>
        <begin position="24"/>
        <end position="47"/>
    </location>
</feature>
<comment type="subcellular location">
    <subcellularLocation>
        <location evidence="1">Cell membrane</location>
        <topology evidence="1">Multi-pass membrane protein</topology>
    </subcellularLocation>
</comment>
<keyword evidence="2" id="KW-1003">Cell membrane</keyword>
<feature type="transmembrane region" description="Helical" evidence="8">
    <location>
        <begin position="418"/>
        <end position="439"/>
    </location>
</feature>
<feature type="transmembrane region" description="Helical" evidence="8">
    <location>
        <begin position="59"/>
        <end position="78"/>
    </location>
</feature>
<organism evidence="9 10">
    <name type="scientific">Terrabacter aeriphilus</name>
    <dbReference type="NCBI Taxonomy" id="515662"/>
    <lineage>
        <taxon>Bacteria</taxon>
        <taxon>Bacillati</taxon>
        <taxon>Actinomycetota</taxon>
        <taxon>Actinomycetes</taxon>
        <taxon>Micrococcales</taxon>
        <taxon>Intrasporangiaceae</taxon>
        <taxon>Terrabacter</taxon>
    </lineage>
</organism>
<dbReference type="InterPro" id="IPR004268">
    <property type="entry name" value="MurJ"/>
</dbReference>
<feature type="transmembrane region" description="Helical" evidence="8">
    <location>
        <begin position="300"/>
        <end position="325"/>
    </location>
</feature>
<dbReference type="RefSeq" id="WP_345507730.1">
    <property type="nucleotide sequence ID" value="NZ_BAABIW010000016.1"/>
</dbReference>
<evidence type="ECO:0000256" key="2">
    <source>
        <dbReference type="ARBA" id="ARBA00022475"/>
    </source>
</evidence>